<feature type="compositionally biased region" description="Basic residues" evidence="1">
    <location>
        <begin position="430"/>
        <end position="441"/>
    </location>
</feature>
<feature type="compositionally biased region" description="Basic and acidic residues" evidence="1">
    <location>
        <begin position="465"/>
        <end position="483"/>
    </location>
</feature>
<dbReference type="EMBL" id="PDXA01000005">
    <property type="protein sequence ID" value="RYN58128.1"/>
    <property type="molecule type" value="Genomic_DNA"/>
</dbReference>
<gene>
    <name evidence="2" type="ORF">AA0114_g2223</name>
</gene>
<feature type="compositionally biased region" description="Polar residues" evidence="1">
    <location>
        <begin position="355"/>
        <end position="368"/>
    </location>
</feature>
<feature type="region of interest" description="Disordered" evidence="1">
    <location>
        <begin position="426"/>
        <end position="546"/>
    </location>
</feature>
<feature type="region of interest" description="Disordered" evidence="1">
    <location>
        <begin position="293"/>
        <end position="404"/>
    </location>
</feature>
<reference evidence="3" key="1">
    <citation type="journal article" date="2019" name="bioRxiv">
        <title>Genomics, evolutionary history and diagnostics of the Alternaria alternata species group including apple and Asian pear pathotypes.</title>
        <authorList>
            <person name="Armitage A.D."/>
            <person name="Cockerton H.M."/>
            <person name="Sreenivasaprasad S."/>
            <person name="Woodhall J.W."/>
            <person name="Lane C.R."/>
            <person name="Harrison R.J."/>
            <person name="Clarkson J.P."/>
        </authorList>
    </citation>
    <scope>NUCLEOTIDE SEQUENCE [LARGE SCALE GENOMIC DNA]</scope>
    <source>
        <strain evidence="3">FERA 1082</strain>
    </source>
</reference>
<feature type="compositionally biased region" description="Acidic residues" evidence="1">
    <location>
        <begin position="373"/>
        <end position="393"/>
    </location>
</feature>
<comment type="caution">
    <text evidence="2">The sequence shown here is derived from an EMBL/GenBank/DDBJ whole genome shotgun (WGS) entry which is preliminary data.</text>
</comment>
<evidence type="ECO:0000313" key="2">
    <source>
        <dbReference type="EMBL" id="RYN58128.1"/>
    </source>
</evidence>
<feature type="compositionally biased region" description="Polar residues" evidence="1">
    <location>
        <begin position="515"/>
        <end position="526"/>
    </location>
</feature>
<feature type="compositionally biased region" description="Polar residues" evidence="1">
    <location>
        <begin position="489"/>
        <end position="500"/>
    </location>
</feature>
<dbReference type="Proteomes" id="UP000292402">
    <property type="component" value="Unassembled WGS sequence"/>
</dbReference>
<feature type="compositionally biased region" description="Acidic residues" evidence="1">
    <location>
        <begin position="445"/>
        <end position="454"/>
    </location>
</feature>
<feature type="region of interest" description="Disordered" evidence="1">
    <location>
        <begin position="590"/>
        <end position="680"/>
    </location>
</feature>
<protein>
    <submittedName>
        <fullName evidence="2">Uncharacterized protein</fullName>
    </submittedName>
</protein>
<name>A0A4Q4MST5_9PLEO</name>
<sequence length="680" mass="75966">MEIEAPTFISLNKAQKRALILRDQLRFHDPHHLDLFLEGISNDEPPTYTKVNGIIRPELALVTLKEEATHFDLGNVQLPEEHNSIYRVYLVVENGQIQMQTEEPLPQDENVLDSQPIHGFIARTMVPMFKEKFQAIFARMNKINEARRVAYNMPNQAPVLFHEGETLARLDPAKAEQDRTLTRVTKSRKRAPNEEIVQHVSNKRKCVGLDAIPEDAKRKTFDTIPSHVKVDLFNSIINTAFPNFNNLMIASWNVITIYTACGSDFPDLHKAIVDLKGVLQDFDESFGRRVDRAPHKYRDDFGGPARNDADGDVNQDRNGRGDQERHKDCEDDDVEHHGNLFETHVPTLGQGGVGNSNQVSDSTVNKAAQVQEGIDEQGDSMEDSEGHDGEDDQVPPRDPDLALTTEDPSVVCRSGSHHMAETRVGVQEHAHHHHAHVKKIREQHVDDDDDDDAEDRPLITLRSGSRREAYSSSVERKRIEEPPVGKATPETTQNATSTKACSVEETDSHSERDQQTPQLQDGPTANPTSTSTPKPRKKKQRDISSYTIVELEKKYKEREAHILTTFENDMSKVPEKHRKALESMKALLEGRKKDEAQEKANKMSNSSGKIGRPGTSNGGMFGNYTGKSPNNHLGNSVLGAKKPASIAPVAPMFPNGSRRDPRNGVAQGRTGNTPPYGRGN</sequence>
<feature type="compositionally biased region" description="Basic and acidic residues" evidence="1">
    <location>
        <begin position="590"/>
        <end position="601"/>
    </location>
</feature>
<evidence type="ECO:0000313" key="3">
    <source>
        <dbReference type="Proteomes" id="UP000292402"/>
    </source>
</evidence>
<organism evidence="2 3">
    <name type="scientific">Alternaria tenuissima</name>
    <dbReference type="NCBI Taxonomy" id="119927"/>
    <lineage>
        <taxon>Eukaryota</taxon>
        <taxon>Fungi</taxon>
        <taxon>Dikarya</taxon>
        <taxon>Ascomycota</taxon>
        <taxon>Pezizomycotina</taxon>
        <taxon>Dothideomycetes</taxon>
        <taxon>Pleosporomycetidae</taxon>
        <taxon>Pleosporales</taxon>
        <taxon>Pleosporineae</taxon>
        <taxon>Pleosporaceae</taxon>
        <taxon>Alternaria</taxon>
        <taxon>Alternaria sect. Alternaria</taxon>
        <taxon>Alternaria alternata complex</taxon>
    </lineage>
</organism>
<accession>A0A4Q4MST5</accession>
<feature type="compositionally biased region" description="Basic and acidic residues" evidence="1">
    <location>
        <begin position="314"/>
        <end position="339"/>
    </location>
</feature>
<dbReference type="AlphaFoldDB" id="A0A4Q4MST5"/>
<proteinExistence type="predicted"/>
<evidence type="ECO:0000256" key="1">
    <source>
        <dbReference type="SAM" id="MobiDB-lite"/>
    </source>
</evidence>
<feature type="compositionally biased region" description="Polar residues" evidence="1">
    <location>
        <begin position="625"/>
        <end position="634"/>
    </location>
</feature>